<accession>A0A537M6P7</accession>
<dbReference type="AlphaFoldDB" id="A0A537M6P7"/>
<feature type="non-terminal residue" evidence="2">
    <location>
        <position position="144"/>
    </location>
</feature>
<evidence type="ECO:0000256" key="1">
    <source>
        <dbReference type="SAM" id="MobiDB-lite"/>
    </source>
</evidence>
<dbReference type="EMBL" id="VBAM01000052">
    <property type="protein sequence ID" value="TMJ15557.1"/>
    <property type="molecule type" value="Genomic_DNA"/>
</dbReference>
<evidence type="ECO:0000313" key="2">
    <source>
        <dbReference type="EMBL" id="TMJ15557.1"/>
    </source>
</evidence>
<sequence length="144" mass="14924">MLLWGAAAAALYLAAGAYVWTRIPVRLLYEGEAPPPPYRWVRPPANLPEPNQPPESGTGAIPLAPNGSQSASVLADDGQAAVIFRFGAIAPRAGATTVTVNIVPLDPATMSPPPPGLRVDGNAYRMEATYQGGAPISLAQPVTV</sequence>
<feature type="region of interest" description="Disordered" evidence="1">
    <location>
        <begin position="38"/>
        <end position="70"/>
    </location>
</feature>
<organism evidence="2 3">
    <name type="scientific">Candidatus Segetimicrobium genomatis</name>
    <dbReference type="NCBI Taxonomy" id="2569760"/>
    <lineage>
        <taxon>Bacteria</taxon>
        <taxon>Bacillati</taxon>
        <taxon>Candidatus Sysuimicrobiota</taxon>
        <taxon>Candidatus Sysuimicrobiia</taxon>
        <taxon>Candidatus Sysuimicrobiales</taxon>
        <taxon>Candidatus Segetimicrobiaceae</taxon>
        <taxon>Candidatus Segetimicrobium</taxon>
    </lineage>
</organism>
<reference evidence="2 3" key="1">
    <citation type="journal article" date="2019" name="Nat. Microbiol.">
        <title>Mediterranean grassland soil C-N compound turnover is dependent on rainfall and depth, and is mediated by genomically divergent microorganisms.</title>
        <authorList>
            <person name="Diamond S."/>
            <person name="Andeer P.F."/>
            <person name="Li Z."/>
            <person name="Crits-Christoph A."/>
            <person name="Burstein D."/>
            <person name="Anantharaman K."/>
            <person name="Lane K.R."/>
            <person name="Thomas B.C."/>
            <person name="Pan C."/>
            <person name="Northen T.R."/>
            <person name="Banfield J.F."/>
        </authorList>
    </citation>
    <scope>NUCLEOTIDE SEQUENCE [LARGE SCALE GENOMIC DNA]</scope>
    <source>
        <strain evidence="2">NP_5</strain>
    </source>
</reference>
<name>A0A537M6P7_9BACT</name>
<comment type="caution">
    <text evidence="2">The sequence shown here is derived from an EMBL/GenBank/DDBJ whole genome shotgun (WGS) entry which is preliminary data.</text>
</comment>
<proteinExistence type="predicted"/>
<gene>
    <name evidence="2" type="ORF">E6H02_01815</name>
</gene>
<evidence type="ECO:0000313" key="3">
    <source>
        <dbReference type="Proteomes" id="UP000320393"/>
    </source>
</evidence>
<dbReference type="Proteomes" id="UP000320393">
    <property type="component" value="Unassembled WGS sequence"/>
</dbReference>
<protein>
    <submittedName>
        <fullName evidence="2">Uncharacterized protein</fullName>
    </submittedName>
</protein>